<sequence length="340" mass="39243">MDSLEWFKKTRMIVGEDLYQVIKSKMQIEQHSVNEVLTKIGDKGNKFYVILKGLVGVFVRNEDQLTMINVCKEGEGMGELSIMSNKSRMATLVCLTDCVISTLTASQYKRYVMQNDIQRINNLVDLCDKVSLFNSLNRQVKIMLMLCMKEVEIVRKQIIYKQAQQAKNLYIIIEGSIKLCLKEGSKQKTLCVISDNEIFGDLMGKEVYQETAECESQSCRLLMISRKTLQKVLQSTNSLGILEEMKQIAHIKYCFRTQLKESTSLLQYEQQNIYEPFESTRTLFYSNGIYLSDKMVIRSNRHVMQSILNRSKIRRPVICVSVVERKSKLDSGLRLSSCHK</sequence>
<dbReference type="CDD" id="cd00038">
    <property type="entry name" value="CAP_ED"/>
    <property type="match status" value="2"/>
</dbReference>
<evidence type="ECO:0000313" key="3">
    <source>
        <dbReference type="Proteomes" id="UP000689195"/>
    </source>
</evidence>
<dbReference type="PANTHER" id="PTHR11635">
    <property type="entry name" value="CAMP-DEPENDENT PROTEIN KINASE REGULATORY CHAIN"/>
    <property type="match status" value="1"/>
</dbReference>
<organism evidence="2 3">
    <name type="scientific">Paramecium pentaurelia</name>
    <dbReference type="NCBI Taxonomy" id="43138"/>
    <lineage>
        <taxon>Eukaryota</taxon>
        <taxon>Sar</taxon>
        <taxon>Alveolata</taxon>
        <taxon>Ciliophora</taxon>
        <taxon>Intramacronucleata</taxon>
        <taxon>Oligohymenophorea</taxon>
        <taxon>Peniculida</taxon>
        <taxon>Parameciidae</taxon>
        <taxon>Paramecium</taxon>
    </lineage>
</organism>
<dbReference type="GO" id="GO:0004862">
    <property type="term" value="F:cAMP-dependent protein kinase inhibitor activity"/>
    <property type="evidence" value="ECO:0007669"/>
    <property type="project" value="TreeGrafter"/>
</dbReference>
<evidence type="ECO:0000313" key="2">
    <source>
        <dbReference type="EMBL" id="CAD8187955.1"/>
    </source>
</evidence>
<feature type="domain" description="Cyclic nucleotide-binding" evidence="1">
    <location>
        <begin position="132"/>
        <end position="233"/>
    </location>
</feature>
<dbReference type="GO" id="GO:0030552">
    <property type="term" value="F:cAMP binding"/>
    <property type="evidence" value="ECO:0007669"/>
    <property type="project" value="TreeGrafter"/>
</dbReference>
<feature type="domain" description="Cyclic nucleotide-binding" evidence="1">
    <location>
        <begin position="22"/>
        <end position="129"/>
    </location>
</feature>
<proteinExistence type="predicted"/>
<dbReference type="InterPro" id="IPR050503">
    <property type="entry name" value="cAMP-dep_PK_reg_su-like"/>
</dbReference>
<dbReference type="AlphaFoldDB" id="A0A8S1WGY9"/>
<dbReference type="PROSITE" id="PS50042">
    <property type="entry name" value="CNMP_BINDING_3"/>
    <property type="match status" value="2"/>
</dbReference>
<accession>A0A8S1WGY9</accession>
<dbReference type="SMART" id="SM00100">
    <property type="entry name" value="cNMP"/>
    <property type="match status" value="2"/>
</dbReference>
<dbReference type="Pfam" id="PF00027">
    <property type="entry name" value="cNMP_binding"/>
    <property type="match status" value="2"/>
</dbReference>
<gene>
    <name evidence="2" type="ORF">PPENT_87.1.T0900128</name>
</gene>
<protein>
    <recommendedName>
        <fullName evidence="1">Cyclic nucleotide-binding domain-containing protein</fullName>
    </recommendedName>
</protein>
<dbReference type="Proteomes" id="UP000689195">
    <property type="component" value="Unassembled WGS sequence"/>
</dbReference>
<reference evidence="2" key="1">
    <citation type="submission" date="2021-01" db="EMBL/GenBank/DDBJ databases">
        <authorList>
            <consortium name="Genoscope - CEA"/>
            <person name="William W."/>
        </authorList>
    </citation>
    <scope>NUCLEOTIDE SEQUENCE</scope>
</reference>
<name>A0A8S1WGY9_9CILI</name>
<dbReference type="InterPro" id="IPR000595">
    <property type="entry name" value="cNMP-bd_dom"/>
</dbReference>
<keyword evidence="3" id="KW-1185">Reference proteome</keyword>
<dbReference type="GO" id="GO:0005829">
    <property type="term" value="C:cytosol"/>
    <property type="evidence" value="ECO:0007669"/>
    <property type="project" value="TreeGrafter"/>
</dbReference>
<dbReference type="PANTHER" id="PTHR11635:SF152">
    <property type="entry name" value="CAMP-DEPENDENT PROTEIN KINASE TYPE I REGULATORY SUBUNIT-RELATED"/>
    <property type="match status" value="1"/>
</dbReference>
<dbReference type="GO" id="GO:0005952">
    <property type="term" value="C:cAMP-dependent protein kinase complex"/>
    <property type="evidence" value="ECO:0007669"/>
    <property type="project" value="InterPro"/>
</dbReference>
<dbReference type="OrthoDB" id="2021138at2759"/>
<dbReference type="GO" id="GO:0034236">
    <property type="term" value="F:protein kinase A catalytic subunit binding"/>
    <property type="evidence" value="ECO:0007669"/>
    <property type="project" value="TreeGrafter"/>
</dbReference>
<evidence type="ECO:0000259" key="1">
    <source>
        <dbReference type="PROSITE" id="PS50042"/>
    </source>
</evidence>
<dbReference type="EMBL" id="CAJJDO010000090">
    <property type="protein sequence ID" value="CAD8187955.1"/>
    <property type="molecule type" value="Genomic_DNA"/>
</dbReference>
<comment type="caution">
    <text evidence="2">The sequence shown here is derived from an EMBL/GenBank/DDBJ whole genome shotgun (WGS) entry which is preliminary data.</text>
</comment>